<evidence type="ECO:0008006" key="8">
    <source>
        <dbReference type="Google" id="ProtNLM"/>
    </source>
</evidence>
<feature type="compositionally biased region" description="Low complexity" evidence="5">
    <location>
        <begin position="119"/>
        <end position="130"/>
    </location>
</feature>
<dbReference type="Proteomes" id="UP001157418">
    <property type="component" value="Unassembled WGS sequence"/>
</dbReference>
<evidence type="ECO:0000313" key="7">
    <source>
        <dbReference type="Proteomes" id="UP001157418"/>
    </source>
</evidence>
<keyword evidence="3" id="KW-0539">Nucleus</keyword>
<dbReference type="GO" id="GO:0005634">
    <property type="term" value="C:nucleus"/>
    <property type="evidence" value="ECO:0007669"/>
    <property type="project" value="UniProtKB-SubCell"/>
</dbReference>
<organism evidence="6 7">
    <name type="scientific">Lactuca virosa</name>
    <dbReference type="NCBI Taxonomy" id="75947"/>
    <lineage>
        <taxon>Eukaryota</taxon>
        <taxon>Viridiplantae</taxon>
        <taxon>Streptophyta</taxon>
        <taxon>Embryophyta</taxon>
        <taxon>Tracheophyta</taxon>
        <taxon>Spermatophyta</taxon>
        <taxon>Magnoliopsida</taxon>
        <taxon>eudicotyledons</taxon>
        <taxon>Gunneridae</taxon>
        <taxon>Pentapetalae</taxon>
        <taxon>asterids</taxon>
        <taxon>campanulids</taxon>
        <taxon>Asterales</taxon>
        <taxon>Asteraceae</taxon>
        <taxon>Cichorioideae</taxon>
        <taxon>Cichorieae</taxon>
        <taxon>Lactucinae</taxon>
        <taxon>Lactuca</taxon>
    </lineage>
</organism>
<evidence type="ECO:0000256" key="1">
    <source>
        <dbReference type="ARBA" id="ARBA00004123"/>
    </source>
</evidence>
<gene>
    <name evidence="6" type="ORF">LVIROSA_LOCUS24960</name>
</gene>
<reference evidence="6 7" key="1">
    <citation type="submission" date="2022-01" db="EMBL/GenBank/DDBJ databases">
        <authorList>
            <person name="Xiong W."/>
            <person name="Schranz E."/>
        </authorList>
    </citation>
    <scope>NUCLEOTIDE SEQUENCE [LARGE SCALE GENOMIC DNA]</scope>
</reference>
<evidence type="ECO:0000256" key="2">
    <source>
        <dbReference type="ARBA" id="ARBA00022473"/>
    </source>
</evidence>
<dbReference type="PRINTS" id="PR02064">
    <property type="entry name" value="DONSON"/>
</dbReference>
<name>A0AAU9NLK2_9ASTR</name>
<dbReference type="PANTHER" id="PTHR12972:SF0">
    <property type="entry name" value="PROTEIN DOWNSTREAM NEIGHBOR OF SON"/>
    <property type="match status" value="1"/>
</dbReference>
<evidence type="ECO:0000256" key="3">
    <source>
        <dbReference type="ARBA" id="ARBA00023242"/>
    </source>
</evidence>
<proteinExistence type="inferred from homology"/>
<evidence type="ECO:0000313" key="6">
    <source>
        <dbReference type="EMBL" id="CAH1438717.1"/>
    </source>
</evidence>
<dbReference type="InterPro" id="IPR024861">
    <property type="entry name" value="Donson"/>
</dbReference>
<evidence type="ECO:0000256" key="5">
    <source>
        <dbReference type="SAM" id="MobiDB-lite"/>
    </source>
</evidence>
<sequence length="575" mass="64208">MATVAMSGGSLKATNTIKRKTPSELRDEQLKRKKLVELMDESPAPEPGFILNANGLTSETMKASKNPRYIDTRVDELFPSRKNSLRLKMQSVKEHVKENITTDHTNFSQSEFSGRKDTNVSTSTTSTKNFKSTHSHITTRKCSKISMFFSVMELSSVGAKSSGVSLDMDEAFKGLAARDLPIVSPSHTKSIDGNVNFCSEFHICEHKVPLDFTLKTSMRVIASSSVNWFHRLMSCGTFHGLGQSNSQIGYQKTNCPTAQISNMKPLYSWVYPQCSLPPSVISALALLSKGEGQMDVLTKRQLAWEASFRSLYVMLRNNICNLFYVCTGQFVAMFTNLNGACNAYVSQSTQSLRSLLKEQEIFFTMPLFNSKVEQATTEELFELSEIEKHNLGKTRHKHSLFDVDNSPESLLMFSDKKNVHGLYDFLLNYRFILPSLNSLDVPLLYSAVPFENAAVSAPEVKCKEVRRMDHMSDQTICEGSASDSYYSIEIKDAHLPPWIISSVCDAIKLNGDDSFEASFVIEPMSIGLNVGLEGVHDESCTYGIGNTVVSHQLSRRFLKGLKYSDKSYVLSLLPV</sequence>
<comment type="similarity">
    <text evidence="4">Belongs to the DONSON family.</text>
</comment>
<keyword evidence="2" id="KW-0217">Developmental protein</keyword>
<dbReference type="PANTHER" id="PTHR12972">
    <property type="entry name" value="DOWNSTREAM NEIGHBOR OF SON"/>
    <property type="match status" value="1"/>
</dbReference>
<keyword evidence="7" id="KW-1185">Reference proteome</keyword>
<protein>
    <recommendedName>
        <fullName evidence="8">Donson</fullName>
    </recommendedName>
</protein>
<accession>A0AAU9NLK2</accession>
<dbReference type="AlphaFoldDB" id="A0AAU9NLK2"/>
<feature type="region of interest" description="Disordered" evidence="5">
    <location>
        <begin position="107"/>
        <end position="130"/>
    </location>
</feature>
<evidence type="ECO:0000256" key="4">
    <source>
        <dbReference type="ARBA" id="ARBA00025806"/>
    </source>
</evidence>
<dbReference type="GO" id="GO:0033260">
    <property type="term" value="P:nuclear DNA replication"/>
    <property type="evidence" value="ECO:0007669"/>
    <property type="project" value="TreeGrafter"/>
</dbReference>
<comment type="caution">
    <text evidence="6">The sequence shown here is derived from an EMBL/GenBank/DDBJ whole genome shotgun (WGS) entry which is preliminary data.</text>
</comment>
<dbReference type="EMBL" id="CAKMRJ010004445">
    <property type="protein sequence ID" value="CAH1438717.1"/>
    <property type="molecule type" value="Genomic_DNA"/>
</dbReference>
<comment type="subcellular location">
    <subcellularLocation>
        <location evidence="1">Nucleus</location>
    </subcellularLocation>
</comment>